<accession>A0A251VS92</accession>
<proteinExistence type="predicted"/>
<name>A0A251VS92_HELAN</name>
<dbReference type="AlphaFoldDB" id="A0A251VS92"/>
<dbReference type="Proteomes" id="UP000215914">
    <property type="component" value="Chromosome 1"/>
</dbReference>
<gene>
    <name evidence="1" type="ORF">HannXRQ_Chr01g0030071</name>
</gene>
<dbReference type="InParanoid" id="A0A251VS92"/>
<keyword evidence="2" id="KW-1185">Reference proteome</keyword>
<evidence type="ECO:0000313" key="2">
    <source>
        <dbReference type="Proteomes" id="UP000215914"/>
    </source>
</evidence>
<evidence type="ECO:0000313" key="1">
    <source>
        <dbReference type="EMBL" id="OTG38470.1"/>
    </source>
</evidence>
<dbReference type="EMBL" id="CM007890">
    <property type="protein sequence ID" value="OTG38470.1"/>
    <property type="molecule type" value="Genomic_DNA"/>
</dbReference>
<protein>
    <submittedName>
        <fullName evidence="1">Uncharacterized protein</fullName>
    </submittedName>
</protein>
<organism evidence="1 2">
    <name type="scientific">Helianthus annuus</name>
    <name type="common">Common sunflower</name>
    <dbReference type="NCBI Taxonomy" id="4232"/>
    <lineage>
        <taxon>Eukaryota</taxon>
        <taxon>Viridiplantae</taxon>
        <taxon>Streptophyta</taxon>
        <taxon>Embryophyta</taxon>
        <taxon>Tracheophyta</taxon>
        <taxon>Spermatophyta</taxon>
        <taxon>Magnoliopsida</taxon>
        <taxon>eudicotyledons</taxon>
        <taxon>Gunneridae</taxon>
        <taxon>Pentapetalae</taxon>
        <taxon>asterids</taxon>
        <taxon>campanulids</taxon>
        <taxon>Asterales</taxon>
        <taxon>Asteraceae</taxon>
        <taxon>Asteroideae</taxon>
        <taxon>Heliantheae alliance</taxon>
        <taxon>Heliantheae</taxon>
        <taxon>Helianthus</taxon>
    </lineage>
</organism>
<reference evidence="2" key="1">
    <citation type="journal article" date="2017" name="Nature">
        <title>The sunflower genome provides insights into oil metabolism, flowering and Asterid evolution.</title>
        <authorList>
            <person name="Badouin H."/>
            <person name="Gouzy J."/>
            <person name="Grassa C.J."/>
            <person name="Murat F."/>
            <person name="Staton S.E."/>
            <person name="Cottret L."/>
            <person name="Lelandais-Briere C."/>
            <person name="Owens G.L."/>
            <person name="Carrere S."/>
            <person name="Mayjonade B."/>
            <person name="Legrand L."/>
            <person name="Gill N."/>
            <person name="Kane N.C."/>
            <person name="Bowers J.E."/>
            <person name="Hubner S."/>
            <person name="Bellec A."/>
            <person name="Berard A."/>
            <person name="Berges H."/>
            <person name="Blanchet N."/>
            <person name="Boniface M.C."/>
            <person name="Brunel D."/>
            <person name="Catrice O."/>
            <person name="Chaidir N."/>
            <person name="Claudel C."/>
            <person name="Donnadieu C."/>
            <person name="Faraut T."/>
            <person name="Fievet G."/>
            <person name="Helmstetter N."/>
            <person name="King M."/>
            <person name="Knapp S.J."/>
            <person name="Lai Z."/>
            <person name="Le Paslier M.C."/>
            <person name="Lippi Y."/>
            <person name="Lorenzon L."/>
            <person name="Mandel J.R."/>
            <person name="Marage G."/>
            <person name="Marchand G."/>
            <person name="Marquand E."/>
            <person name="Bret-Mestries E."/>
            <person name="Morien E."/>
            <person name="Nambeesan S."/>
            <person name="Nguyen T."/>
            <person name="Pegot-Espagnet P."/>
            <person name="Pouilly N."/>
            <person name="Raftis F."/>
            <person name="Sallet E."/>
            <person name="Schiex T."/>
            <person name="Thomas J."/>
            <person name="Vandecasteele C."/>
            <person name="Vares D."/>
            <person name="Vear F."/>
            <person name="Vautrin S."/>
            <person name="Crespi M."/>
            <person name="Mangin B."/>
            <person name="Burke J.M."/>
            <person name="Salse J."/>
            <person name="Munos S."/>
            <person name="Vincourt P."/>
            <person name="Rieseberg L.H."/>
            <person name="Langlade N.B."/>
        </authorList>
    </citation>
    <scope>NUCLEOTIDE SEQUENCE [LARGE SCALE GENOMIC DNA]</scope>
    <source>
        <strain evidence="2">cv. SF193</strain>
    </source>
</reference>
<sequence>MCYLDFLLNGKLINIGRLHTFLLVGFTEYDDDDDDDDDDTRLLQQEVVYGLMDDIGPYWITMDTSMS</sequence>